<keyword evidence="1" id="KW-0472">Membrane</keyword>
<accession>A0A1U9KLR3</accession>
<evidence type="ECO:0000259" key="2">
    <source>
        <dbReference type="Pfam" id="PF14342"/>
    </source>
</evidence>
<evidence type="ECO:0000313" key="3">
    <source>
        <dbReference type="EMBL" id="AQS86698.1"/>
    </source>
</evidence>
<feature type="transmembrane region" description="Helical" evidence="1">
    <location>
        <begin position="45"/>
        <end position="65"/>
    </location>
</feature>
<dbReference type="Pfam" id="PF14342">
    <property type="entry name" value="DUF4396"/>
    <property type="match status" value="1"/>
</dbReference>
<dbReference type="KEGG" id="nch:A0U93_00635"/>
<keyword evidence="4" id="KW-1185">Reference proteome</keyword>
<dbReference type="AlphaFoldDB" id="A0A1U9KLR3"/>
<gene>
    <name evidence="3" type="ORF">A0U93_00635</name>
</gene>
<reference evidence="3 4" key="1">
    <citation type="submission" date="2016-03" db="EMBL/GenBank/DDBJ databases">
        <title>Acetic acid bacteria sequencing.</title>
        <authorList>
            <person name="Brandt J."/>
            <person name="Jakob F."/>
            <person name="Vogel R.F."/>
        </authorList>
    </citation>
    <scope>NUCLEOTIDE SEQUENCE [LARGE SCALE GENOMIC DNA]</scope>
    <source>
        <strain evidence="3 4">NBRC 101099</strain>
    </source>
</reference>
<sequence>MTFTMSKNVRCVPMIILADLWLSLCVLTVILIAADCRSHPQRMGVMNMTWPLTGLYFGPIAGWLYRTLGRSQRTGDHAGAHHHQHMLGSSGSHDVSIRATLVSTTHCGGGCVLGDLIGETLAGAFSLTLFGSKLAAGWILDFVLAFLLGIAFQYWSIRPMQPDMTSKDAFLAALKADTLSITAFEIGMFAVMGLRLAIAPNLTIWDAGFWIWMQVAMLAGFATSFPANRWLVRAGLKHAM</sequence>
<dbReference type="EMBL" id="CP014691">
    <property type="protein sequence ID" value="AQS86698.1"/>
    <property type="molecule type" value="Genomic_DNA"/>
</dbReference>
<proteinExistence type="predicted"/>
<organism evidence="3 4">
    <name type="scientific">Neoasaia chiangmaiensis</name>
    <dbReference type="NCBI Taxonomy" id="320497"/>
    <lineage>
        <taxon>Bacteria</taxon>
        <taxon>Pseudomonadati</taxon>
        <taxon>Pseudomonadota</taxon>
        <taxon>Alphaproteobacteria</taxon>
        <taxon>Acetobacterales</taxon>
        <taxon>Acetobacteraceae</taxon>
        <taxon>Neoasaia</taxon>
    </lineage>
</organism>
<feature type="transmembrane region" description="Helical" evidence="1">
    <location>
        <begin position="135"/>
        <end position="157"/>
    </location>
</feature>
<dbReference type="Proteomes" id="UP000188604">
    <property type="component" value="Chromosome"/>
</dbReference>
<feature type="domain" description="DUF4396" evidence="2">
    <location>
        <begin position="99"/>
        <end position="237"/>
    </location>
</feature>
<dbReference type="InterPro" id="IPR025509">
    <property type="entry name" value="DUF4396"/>
</dbReference>
<name>A0A1U9KLR3_9PROT</name>
<evidence type="ECO:0000256" key="1">
    <source>
        <dbReference type="SAM" id="Phobius"/>
    </source>
</evidence>
<keyword evidence="1" id="KW-0812">Transmembrane</keyword>
<evidence type="ECO:0000313" key="4">
    <source>
        <dbReference type="Proteomes" id="UP000188604"/>
    </source>
</evidence>
<feature type="transmembrane region" description="Helical" evidence="1">
    <location>
        <begin position="210"/>
        <end position="232"/>
    </location>
</feature>
<protein>
    <recommendedName>
        <fullName evidence="2">DUF4396 domain-containing protein</fullName>
    </recommendedName>
</protein>
<keyword evidence="1" id="KW-1133">Transmembrane helix</keyword>
<feature type="transmembrane region" description="Helical" evidence="1">
    <location>
        <begin position="12"/>
        <end position="33"/>
    </location>
</feature>
<feature type="transmembrane region" description="Helical" evidence="1">
    <location>
        <begin position="178"/>
        <end position="198"/>
    </location>
</feature>